<accession>A0A0D1DBR2</accession>
<keyword evidence="8" id="KW-1185">Reference proteome</keyword>
<dbReference type="PROSITE" id="PS00092">
    <property type="entry name" value="N6_MTASE"/>
    <property type="match status" value="1"/>
</dbReference>
<organism evidence="7 8">
    <name type="scientific">Jannaschia aquimarina</name>
    <dbReference type="NCBI Taxonomy" id="935700"/>
    <lineage>
        <taxon>Bacteria</taxon>
        <taxon>Pseudomonadati</taxon>
        <taxon>Pseudomonadota</taxon>
        <taxon>Alphaproteobacteria</taxon>
        <taxon>Rhodobacterales</taxon>
        <taxon>Roseobacteraceae</taxon>
        <taxon>Jannaschia</taxon>
    </lineage>
</organism>
<evidence type="ECO:0000256" key="2">
    <source>
        <dbReference type="ARBA" id="ARBA00022552"/>
    </source>
</evidence>
<dbReference type="PATRIC" id="fig|935700.4.peg.882"/>
<evidence type="ECO:0000259" key="6">
    <source>
        <dbReference type="Pfam" id="PF05175"/>
    </source>
</evidence>
<sequence>MRPPHDVSLPDPSACYAYQPIRPVHDAFKESGYEAGADMPDMACAAAIVFAPRARVLAWDLVARACAAIPKGAPVIVDGDKTDGIETLLRDCRKVAEVGEVFSKAHGKVFSFASPGVLDDWHTPSLDADGWQTRPGIFSADGVDPGSALLAETLPPLSGRVCDLGAGWGYLSAKVLAASPGVTALDMVEADRDALDCAEVNVSDPRGRPHWADATTWKGGPYDAVITNPPFHEGRRADPGLGRAFIATAARVLAPKGRLFLVANRHLPYEAALSDAFAETMVRADARGYKVIEAARPRRRA</sequence>
<evidence type="ECO:0000256" key="1">
    <source>
        <dbReference type="ARBA" id="ARBA00022490"/>
    </source>
</evidence>
<keyword evidence="1" id="KW-0963">Cytoplasm</keyword>
<dbReference type="Gene3D" id="3.40.50.150">
    <property type="entry name" value="Vaccinia Virus protein VP39"/>
    <property type="match status" value="1"/>
</dbReference>
<protein>
    <submittedName>
        <fullName evidence="7">RsmC protein</fullName>
        <ecNumber evidence="7">2.1.1.172</ecNumber>
    </submittedName>
</protein>
<dbReference type="Pfam" id="PF05175">
    <property type="entry name" value="MTS"/>
    <property type="match status" value="1"/>
</dbReference>
<keyword evidence="2" id="KW-0698">rRNA processing</keyword>
<keyword evidence="4 7" id="KW-0808">Transferase</keyword>
<dbReference type="CDD" id="cd02440">
    <property type="entry name" value="AdoMet_MTases"/>
    <property type="match status" value="1"/>
</dbReference>
<reference evidence="7 8" key="1">
    <citation type="submission" date="2015-02" db="EMBL/GenBank/DDBJ databases">
        <title>Genome Sequence of Jannaschia aquimarina DSM28248, a member of the Roseobacter clade.</title>
        <authorList>
            <person name="Voget S."/>
            <person name="Daniel R."/>
        </authorList>
    </citation>
    <scope>NUCLEOTIDE SEQUENCE [LARGE SCALE GENOMIC DNA]</scope>
    <source>
        <strain evidence="7 8">GSW-M26</strain>
    </source>
</reference>
<dbReference type="InterPro" id="IPR007848">
    <property type="entry name" value="Small_mtfrase_dom"/>
</dbReference>
<dbReference type="GO" id="GO:0052914">
    <property type="term" value="F:16S rRNA (guanine(1207)-N(2))-methyltransferase activity"/>
    <property type="evidence" value="ECO:0007669"/>
    <property type="project" value="UniProtKB-EC"/>
</dbReference>
<evidence type="ECO:0000256" key="5">
    <source>
        <dbReference type="ARBA" id="ARBA00022691"/>
    </source>
</evidence>
<keyword evidence="5" id="KW-0949">S-adenosyl-L-methionine</keyword>
<evidence type="ECO:0000313" key="7">
    <source>
        <dbReference type="EMBL" id="KIT17423.1"/>
    </source>
</evidence>
<comment type="caution">
    <text evidence="7">The sequence shown here is derived from an EMBL/GenBank/DDBJ whole genome shotgun (WGS) entry which is preliminary data.</text>
</comment>
<name>A0A0D1DBR2_9RHOB</name>
<evidence type="ECO:0000256" key="3">
    <source>
        <dbReference type="ARBA" id="ARBA00022603"/>
    </source>
</evidence>
<evidence type="ECO:0000313" key="8">
    <source>
        <dbReference type="Proteomes" id="UP000032232"/>
    </source>
</evidence>
<dbReference type="GO" id="GO:0003676">
    <property type="term" value="F:nucleic acid binding"/>
    <property type="evidence" value="ECO:0007669"/>
    <property type="project" value="InterPro"/>
</dbReference>
<evidence type="ECO:0000256" key="4">
    <source>
        <dbReference type="ARBA" id="ARBA00022679"/>
    </source>
</evidence>
<dbReference type="InterPro" id="IPR029063">
    <property type="entry name" value="SAM-dependent_MTases_sf"/>
</dbReference>
<dbReference type="SUPFAM" id="SSF53335">
    <property type="entry name" value="S-adenosyl-L-methionine-dependent methyltransferases"/>
    <property type="match status" value="1"/>
</dbReference>
<feature type="domain" description="Methyltransferase small" evidence="6">
    <location>
        <begin position="133"/>
        <end position="292"/>
    </location>
</feature>
<proteinExistence type="predicted"/>
<dbReference type="PANTHER" id="PTHR47816:SF4">
    <property type="entry name" value="RIBOSOMAL RNA SMALL SUBUNIT METHYLTRANSFERASE C"/>
    <property type="match status" value="1"/>
</dbReference>
<dbReference type="Proteomes" id="UP000032232">
    <property type="component" value="Unassembled WGS sequence"/>
</dbReference>
<dbReference type="STRING" id="935700.jaqu_08380"/>
<dbReference type="RefSeq" id="WP_236687789.1">
    <property type="nucleotide sequence ID" value="NZ_FZPF01000008.1"/>
</dbReference>
<gene>
    <name evidence="7" type="primary">rsmC</name>
    <name evidence="7" type="ORF">jaqu_08380</name>
</gene>
<dbReference type="InterPro" id="IPR002052">
    <property type="entry name" value="DNA_methylase_N6_adenine_CS"/>
</dbReference>
<dbReference type="EC" id="2.1.1.172" evidence="7"/>
<dbReference type="InterPro" id="IPR046977">
    <property type="entry name" value="RsmC/RlmG"/>
</dbReference>
<dbReference type="AlphaFoldDB" id="A0A0D1DBR2"/>
<dbReference type="PANTHER" id="PTHR47816">
    <property type="entry name" value="RIBOSOMAL RNA SMALL SUBUNIT METHYLTRANSFERASE C"/>
    <property type="match status" value="1"/>
</dbReference>
<keyword evidence="3 7" id="KW-0489">Methyltransferase</keyword>
<dbReference type="EMBL" id="JYFE01000018">
    <property type="protein sequence ID" value="KIT17423.1"/>
    <property type="molecule type" value="Genomic_DNA"/>
</dbReference>